<protein>
    <submittedName>
        <fullName evidence="1">Uncharacterized protein</fullName>
    </submittedName>
</protein>
<keyword evidence="2" id="KW-1185">Reference proteome</keyword>
<evidence type="ECO:0000313" key="1">
    <source>
        <dbReference type="EMBL" id="RSX49766.1"/>
    </source>
</evidence>
<comment type="caution">
    <text evidence="1">The sequence shown here is derived from an EMBL/GenBank/DDBJ whole genome shotgun (WGS) entry which is preliminary data.</text>
</comment>
<accession>A0A430FAB5</accession>
<dbReference type="Proteomes" id="UP000288052">
    <property type="component" value="Unassembled WGS sequence"/>
</dbReference>
<gene>
    <name evidence="1" type="ORF">D2E22_0227</name>
</gene>
<organism evidence="1 2">
    <name type="scientific">Bifidobacterium castoris</name>
    <dbReference type="NCBI Taxonomy" id="2306972"/>
    <lineage>
        <taxon>Bacteria</taxon>
        <taxon>Bacillati</taxon>
        <taxon>Actinomycetota</taxon>
        <taxon>Actinomycetes</taxon>
        <taxon>Bifidobacteriales</taxon>
        <taxon>Bifidobacteriaceae</taxon>
        <taxon>Bifidobacterium</taxon>
    </lineage>
</organism>
<name>A0A430FAB5_9BIFI</name>
<evidence type="ECO:0000313" key="2">
    <source>
        <dbReference type="Proteomes" id="UP000288052"/>
    </source>
</evidence>
<dbReference type="EMBL" id="QXGI01000001">
    <property type="protein sequence ID" value="RSX49766.1"/>
    <property type="molecule type" value="Genomic_DNA"/>
</dbReference>
<dbReference type="AlphaFoldDB" id="A0A430FAB5"/>
<proteinExistence type="predicted"/>
<sequence length="38" mass="4130">MCEYCGAREGLGLCMDCGCTICRGCMWGELCPDCVDEC</sequence>
<reference evidence="1 2" key="1">
    <citation type="submission" date="2018-09" db="EMBL/GenBank/DDBJ databases">
        <title>Characterization of the phylogenetic diversity of five novel species belonging to the genus Bifidobacterium.</title>
        <authorList>
            <person name="Lugli G.A."/>
            <person name="Duranti S."/>
            <person name="Milani C."/>
        </authorList>
    </citation>
    <scope>NUCLEOTIDE SEQUENCE [LARGE SCALE GENOMIC DNA]</scope>
    <source>
        <strain evidence="1 2">2020B</strain>
    </source>
</reference>